<evidence type="ECO:0000313" key="3">
    <source>
        <dbReference type="Proteomes" id="UP001141327"/>
    </source>
</evidence>
<proteinExistence type="predicted"/>
<evidence type="ECO:0000313" key="2">
    <source>
        <dbReference type="EMBL" id="KAJ4461307.1"/>
    </source>
</evidence>
<accession>A0ABQ8UQ70</accession>
<comment type="caution">
    <text evidence="2">The sequence shown here is derived from an EMBL/GenBank/DDBJ whole genome shotgun (WGS) entry which is preliminary data.</text>
</comment>
<dbReference type="EMBL" id="JAPMOS010000008">
    <property type="protein sequence ID" value="KAJ4461307.1"/>
    <property type="molecule type" value="Genomic_DNA"/>
</dbReference>
<evidence type="ECO:0000256" key="1">
    <source>
        <dbReference type="SAM" id="MobiDB-lite"/>
    </source>
</evidence>
<keyword evidence="3" id="KW-1185">Reference proteome</keyword>
<reference evidence="2" key="1">
    <citation type="journal article" date="2022" name="bioRxiv">
        <title>Genomics of Preaxostyla Flagellates Illuminates Evolutionary Transitions and the Path Towards Mitochondrial Loss.</title>
        <authorList>
            <person name="Novak L.V.F."/>
            <person name="Treitli S.C."/>
            <person name="Pyrih J."/>
            <person name="Halakuc P."/>
            <person name="Pipaliya S.V."/>
            <person name="Vacek V."/>
            <person name="Brzon O."/>
            <person name="Soukal P."/>
            <person name="Eme L."/>
            <person name="Dacks J.B."/>
            <person name="Karnkowska A."/>
            <person name="Elias M."/>
            <person name="Hampl V."/>
        </authorList>
    </citation>
    <scope>NUCLEOTIDE SEQUENCE</scope>
    <source>
        <strain evidence="2">RCP-MX</strain>
    </source>
</reference>
<protein>
    <submittedName>
        <fullName evidence="2">Uncharacterized protein</fullName>
    </submittedName>
</protein>
<dbReference type="Proteomes" id="UP001141327">
    <property type="component" value="Unassembled WGS sequence"/>
</dbReference>
<sequence>MYLRDGVVRGNVPLHLRVGRAVAKGVDWVWYYVSTIFPWQADILYSAPAPTQWGGAAPAAPAAPAGGRPAAPPRRWGDMGQIRQQPTPACGPAGRSYRLLLAYTSDLPHHEGARRKSPRGLDAPPDHTWQAGLRDERFHSVNIS</sequence>
<gene>
    <name evidence="2" type="ORF">PAPYR_2356</name>
</gene>
<name>A0ABQ8UQ70_9EUKA</name>
<feature type="compositionally biased region" description="Low complexity" evidence="1">
    <location>
        <begin position="53"/>
        <end position="69"/>
    </location>
</feature>
<feature type="region of interest" description="Disordered" evidence="1">
    <location>
        <begin position="109"/>
        <end position="144"/>
    </location>
</feature>
<feature type="compositionally biased region" description="Basic and acidic residues" evidence="1">
    <location>
        <begin position="133"/>
        <end position="144"/>
    </location>
</feature>
<organism evidence="2 3">
    <name type="scientific">Paratrimastix pyriformis</name>
    <dbReference type="NCBI Taxonomy" id="342808"/>
    <lineage>
        <taxon>Eukaryota</taxon>
        <taxon>Metamonada</taxon>
        <taxon>Preaxostyla</taxon>
        <taxon>Paratrimastigidae</taxon>
        <taxon>Paratrimastix</taxon>
    </lineage>
</organism>
<feature type="region of interest" description="Disordered" evidence="1">
    <location>
        <begin position="53"/>
        <end position="93"/>
    </location>
</feature>